<keyword evidence="3" id="KW-1185">Reference proteome</keyword>
<organism evidence="2 3">
    <name type="scientific">Trichoderma ghanense</name>
    <dbReference type="NCBI Taxonomy" id="65468"/>
    <lineage>
        <taxon>Eukaryota</taxon>
        <taxon>Fungi</taxon>
        <taxon>Dikarya</taxon>
        <taxon>Ascomycota</taxon>
        <taxon>Pezizomycotina</taxon>
        <taxon>Sordariomycetes</taxon>
        <taxon>Hypocreomycetidae</taxon>
        <taxon>Hypocreales</taxon>
        <taxon>Hypocreaceae</taxon>
        <taxon>Trichoderma</taxon>
    </lineage>
</organism>
<sequence>MAGMKSSSSDGRRAGRERGTFEVVTSYLASRSSGSAILISLICPRFFRGSPIWRRLHEHLQPKIAHRSLCFVSRPPWALHTKDRDKDKDTLASQQRRNRGEQEPPARNRNRATQPNGLEATRQLLAACCHCPPAARVSTVCKAVTRAIEARIHRPGASFTQEARQPSFCPRPVSGRRAASDALTASEWECVRQLRAMCGDSALIWLDASQESALQRCMLSICVDLCSSLLAFHSDSPSPSAAIVEPVLKGSH</sequence>
<evidence type="ECO:0000256" key="1">
    <source>
        <dbReference type="SAM" id="MobiDB-lite"/>
    </source>
</evidence>
<accession>A0ABY2H327</accession>
<comment type="caution">
    <text evidence="2">The sequence shown here is derived from an EMBL/GenBank/DDBJ whole genome shotgun (WGS) entry which is preliminary data.</text>
</comment>
<evidence type="ECO:0000313" key="2">
    <source>
        <dbReference type="EMBL" id="TFB02643.1"/>
    </source>
</evidence>
<feature type="region of interest" description="Disordered" evidence="1">
    <location>
        <begin position="81"/>
        <end position="115"/>
    </location>
</feature>
<dbReference type="EMBL" id="PPTA01000006">
    <property type="protein sequence ID" value="TFB02643.1"/>
    <property type="molecule type" value="Genomic_DNA"/>
</dbReference>
<dbReference type="RefSeq" id="XP_073558844.1">
    <property type="nucleotide sequence ID" value="XM_073702552.1"/>
</dbReference>
<protein>
    <submittedName>
        <fullName evidence="2">Uncharacterized protein</fullName>
    </submittedName>
</protein>
<proteinExistence type="predicted"/>
<feature type="compositionally biased region" description="Basic and acidic residues" evidence="1">
    <location>
        <begin position="81"/>
        <end position="90"/>
    </location>
</feature>
<name>A0ABY2H327_9HYPO</name>
<dbReference type="GeneID" id="300577002"/>
<evidence type="ECO:0000313" key="3">
    <source>
        <dbReference type="Proteomes" id="UP001642720"/>
    </source>
</evidence>
<dbReference type="Proteomes" id="UP001642720">
    <property type="component" value="Unassembled WGS sequence"/>
</dbReference>
<gene>
    <name evidence="2" type="ORF">CCMA1212_005286</name>
</gene>
<reference evidence="2 3" key="1">
    <citation type="submission" date="2018-01" db="EMBL/GenBank/DDBJ databases">
        <title>Genome characterization of the sugarcane-associated fungus Trichoderma ghanense CCMA-1212 and their application in lignocelulose bioconversion.</title>
        <authorList>
            <person name="Steindorff A.S."/>
            <person name="Mendes T.D."/>
            <person name="Vilela E.S.D."/>
            <person name="Rodrigues D.S."/>
            <person name="Formighieri E.F."/>
            <person name="Melo I.S."/>
            <person name="Favaro L.C.L."/>
        </authorList>
    </citation>
    <scope>NUCLEOTIDE SEQUENCE [LARGE SCALE GENOMIC DNA]</scope>
    <source>
        <strain evidence="2 3">CCMA-1212</strain>
    </source>
</reference>